<accession>A0A238D9M1</accession>
<dbReference type="AlphaFoldDB" id="A0A238D9M1"/>
<organism evidence="2 3">
    <name type="scientific">Thiomonas delicata</name>
    <name type="common">Thiomonas cuprina</name>
    <dbReference type="NCBI Taxonomy" id="364030"/>
    <lineage>
        <taxon>Bacteria</taxon>
        <taxon>Pseudomonadati</taxon>
        <taxon>Pseudomonadota</taxon>
        <taxon>Betaproteobacteria</taxon>
        <taxon>Burkholderiales</taxon>
        <taxon>Thiomonas</taxon>
    </lineage>
</organism>
<evidence type="ECO:0000313" key="2">
    <source>
        <dbReference type="EMBL" id="SBP89870.1"/>
    </source>
</evidence>
<feature type="region of interest" description="Disordered" evidence="1">
    <location>
        <begin position="327"/>
        <end position="351"/>
    </location>
</feature>
<proteinExistence type="predicted"/>
<dbReference type="InterPro" id="IPR010522">
    <property type="entry name" value="RepC_bac"/>
</dbReference>
<gene>
    <name evidence="2" type="ORF">THIARS_90020</name>
</gene>
<protein>
    <submittedName>
        <fullName evidence="2">Putative Replication protein (RepC)</fullName>
    </submittedName>
</protein>
<dbReference type="EMBL" id="FLMQ01000058">
    <property type="protein sequence ID" value="SBP89870.1"/>
    <property type="molecule type" value="Genomic_DNA"/>
</dbReference>
<evidence type="ECO:0000313" key="3">
    <source>
        <dbReference type="Proteomes" id="UP000214566"/>
    </source>
</evidence>
<dbReference type="OrthoDB" id="9157532at2"/>
<evidence type="ECO:0000256" key="1">
    <source>
        <dbReference type="SAM" id="MobiDB-lite"/>
    </source>
</evidence>
<dbReference type="Proteomes" id="UP000214566">
    <property type="component" value="Unassembled WGS sequence"/>
</dbReference>
<dbReference type="Pfam" id="PF06504">
    <property type="entry name" value="RepC"/>
    <property type="match status" value="1"/>
</dbReference>
<reference evidence="2 3" key="1">
    <citation type="submission" date="2016-06" db="EMBL/GenBank/DDBJ databases">
        <authorList>
            <person name="Kjaerup R.B."/>
            <person name="Dalgaard T.S."/>
            <person name="Juul-Madsen H.R."/>
        </authorList>
    </citation>
    <scope>NUCLEOTIDE SEQUENCE [LARGE SCALE GENOMIC DNA]</scope>
    <source>
        <strain evidence="2 3">DSM 16361</strain>
    </source>
</reference>
<name>A0A238D9M1_THIDL</name>
<keyword evidence="3" id="KW-1185">Reference proteome</keyword>
<sequence length="361" mass="39886">MNSTSPLRIVRYDPATGLSQLFRPLPKTKTRPTLDVVYRPAQGGMTLRFSAREALGMPEQTLLLVLLELAQEQYAQVARDVVVIDRRATGIGQDLWRAMHDGQAAVEGETLHIRTSWYELAGRCGSHGGRSQQLREEQLRRLCEVVVWEKANDALNSVRQSRLVTLWHGNDVRLHLAVNCRLAGAVMGGLYAQVSMRERQDLATDTAQAVHAFLSTTLRAGRSLKVGVETLMQRLWDASGVIPQGTLRARRKAVRDSLVALGRLPGWGVAWPRVEVAEITRRAVRARQQPGTIGNAKPEAAVLEDTPQAVSTAMVERFDATRFMQRVVDSPSPGTIDNADMDDGQRGDAENPCQDKALSLL</sequence>